<comment type="caution">
    <text evidence="1">The sequence shown here is derived from an EMBL/GenBank/DDBJ whole genome shotgun (WGS) entry which is preliminary data.</text>
</comment>
<gene>
    <name evidence="1" type="ORF">LCGC14_0170350</name>
</gene>
<organism evidence="1">
    <name type="scientific">marine sediment metagenome</name>
    <dbReference type="NCBI Taxonomy" id="412755"/>
    <lineage>
        <taxon>unclassified sequences</taxon>
        <taxon>metagenomes</taxon>
        <taxon>ecological metagenomes</taxon>
    </lineage>
</organism>
<proteinExistence type="predicted"/>
<protein>
    <submittedName>
        <fullName evidence="1">Uncharacterized protein</fullName>
    </submittedName>
</protein>
<accession>A0A0F9XAL9</accession>
<sequence length="88" mass="9976">MDNSERFLEIIAQLGPTKGRKKVTHAKVATLLTAVTGRPCSERAIRSWLTDPENKSYRPCPDWAVAALARAKGYMQKYVDERRQQQGD</sequence>
<dbReference type="EMBL" id="LAZR01000066">
    <property type="protein sequence ID" value="KKN96106.1"/>
    <property type="molecule type" value="Genomic_DNA"/>
</dbReference>
<dbReference type="AlphaFoldDB" id="A0A0F9XAL9"/>
<evidence type="ECO:0000313" key="1">
    <source>
        <dbReference type="EMBL" id="KKN96106.1"/>
    </source>
</evidence>
<reference evidence="1" key="1">
    <citation type="journal article" date="2015" name="Nature">
        <title>Complex archaea that bridge the gap between prokaryotes and eukaryotes.</title>
        <authorList>
            <person name="Spang A."/>
            <person name="Saw J.H."/>
            <person name="Jorgensen S.L."/>
            <person name="Zaremba-Niedzwiedzka K."/>
            <person name="Martijn J."/>
            <person name="Lind A.E."/>
            <person name="van Eijk R."/>
            <person name="Schleper C."/>
            <person name="Guy L."/>
            <person name="Ettema T.J."/>
        </authorList>
    </citation>
    <scope>NUCLEOTIDE SEQUENCE</scope>
</reference>
<name>A0A0F9XAL9_9ZZZZ</name>